<dbReference type="AlphaFoldDB" id="A0A8T2MPP4"/>
<protein>
    <recommendedName>
        <fullName evidence="4">Interleukin-7</fullName>
    </recommendedName>
</protein>
<gene>
    <name evidence="2" type="ORF">AMEX_G2156</name>
</gene>
<comment type="caution">
    <text evidence="2">The sequence shown here is derived from an EMBL/GenBank/DDBJ whole genome shotgun (WGS) entry which is preliminary data.</text>
</comment>
<sequence length="150" mass="17178">MHLLGASVVGFILLPLAFSCEISKNKVKISQEYEHIILKQLQRINLTVEEELIQRNKHCKRNTTFHNIENPEYFIHNASCNRMPTGLETNLEEDLKFLVESIIGSLGCQCPTRQGKQRANGKQPGLRRKLCKLKHTLAGIQKAYEQYNST</sequence>
<accession>A0A8T2MPP4</accession>
<evidence type="ECO:0000256" key="1">
    <source>
        <dbReference type="SAM" id="SignalP"/>
    </source>
</evidence>
<dbReference type="EMBL" id="JAICCE010000001">
    <property type="protein sequence ID" value="KAG9283396.1"/>
    <property type="molecule type" value="Genomic_DNA"/>
</dbReference>
<evidence type="ECO:0008006" key="4">
    <source>
        <dbReference type="Google" id="ProtNLM"/>
    </source>
</evidence>
<reference evidence="2 3" key="1">
    <citation type="submission" date="2021-07" db="EMBL/GenBank/DDBJ databases">
        <authorList>
            <person name="Imarazene B."/>
            <person name="Zahm M."/>
            <person name="Klopp C."/>
            <person name="Cabau C."/>
            <person name="Beille S."/>
            <person name="Jouanno E."/>
            <person name="Castinel A."/>
            <person name="Lluch J."/>
            <person name="Gil L."/>
            <person name="Kuchtly C."/>
            <person name="Lopez Roques C."/>
            <person name="Donnadieu C."/>
            <person name="Parrinello H."/>
            <person name="Journot L."/>
            <person name="Du K."/>
            <person name="Schartl M."/>
            <person name="Retaux S."/>
            <person name="Guiguen Y."/>
        </authorList>
    </citation>
    <scope>NUCLEOTIDE SEQUENCE [LARGE SCALE GENOMIC DNA]</scope>
    <source>
        <strain evidence="2">Pach_M1</strain>
        <tissue evidence="2">Testis</tissue>
    </source>
</reference>
<organism evidence="2 3">
    <name type="scientific">Astyanax mexicanus</name>
    <name type="common">Blind cave fish</name>
    <name type="synonym">Astyanax fasciatus mexicanus</name>
    <dbReference type="NCBI Taxonomy" id="7994"/>
    <lineage>
        <taxon>Eukaryota</taxon>
        <taxon>Metazoa</taxon>
        <taxon>Chordata</taxon>
        <taxon>Craniata</taxon>
        <taxon>Vertebrata</taxon>
        <taxon>Euteleostomi</taxon>
        <taxon>Actinopterygii</taxon>
        <taxon>Neopterygii</taxon>
        <taxon>Teleostei</taxon>
        <taxon>Ostariophysi</taxon>
        <taxon>Characiformes</taxon>
        <taxon>Characoidei</taxon>
        <taxon>Acestrorhamphidae</taxon>
        <taxon>Acestrorhamphinae</taxon>
        <taxon>Astyanax</taxon>
    </lineage>
</organism>
<evidence type="ECO:0000313" key="2">
    <source>
        <dbReference type="EMBL" id="KAG9283396.1"/>
    </source>
</evidence>
<keyword evidence="1" id="KW-0732">Signal</keyword>
<feature type="chain" id="PRO_5035830850" description="Interleukin-7" evidence="1">
    <location>
        <begin position="20"/>
        <end position="150"/>
    </location>
</feature>
<dbReference type="Proteomes" id="UP000752171">
    <property type="component" value="Unassembled WGS sequence"/>
</dbReference>
<proteinExistence type="predicted"/>
<name>A0A8T2MPP4_ASTMX</name>
<evidence type="ECO:0000313" key="3">
    <source>
        <dbReference type="Proteomes" id="UP000752171"/>
    </source>
</evidence>
<feature type="signal peptide" evidence="1">
    <location>
        <begin position="1"/>
        <end position="19"/>
    </location>
</feature>